<dbReference type="AlphaFoldDB" id="A0A8J4VL37"/>
<protein>
    <submittedName>
        <fullName evidence="1">Uncharacterized protein</fullName>
    </submittedName>
</protein>
<accession>A0A8J4VL37</accession>
<dbReference type="OrthoDB" id="10471816at2759"/>
<evidence type="ECO:0000313" key="1">
    <source>
        <dbReference type="EMBL" id="KAF3964588.1"/>
    </source>
</evidence>
<proteinExistence type="predicted"/>
<dbReference type="EMBL" id="JRKL02001343">
    <property type="protein sequence ID" value="KAF3964588.1"/>
    <property type="molecule type" value="Genomic_DNA"/>
</dbReference>
<reference evidence="1" key="1">
    <citation type="submission" date="2020-03" db="EMBL/GenBank/DDBJ databases">
        <title>Castanea mollissima Vanexum genome sequencing.</title>
        <authorList>
            <person name="Staton M."/>
        </authorList>
    </citation>
    <scope>NUCLEOTIDE SEQUENCE</scope>
    <source>
        <tissue evidence="1">Leaf</tissue>
    </source>
</reference>
<name>A0A8J4VL37_9ROSI</name>
<gene>
    <name evidence="1" type="ORF">CMV_011142</name>
</gene>
<sequence length="93" mass="10493">MDQVSNQSPLCHPPATVVVFLSPNDLSTSAMPSPAPLPCISKLHCRYNHFPDDRAWRSSQTILPEKVLKHSLWIDILTLARLIFSFIKVLDLI</sequence>
<dbReference type="Proteomes" id="UP000737018">
    <property type="component" value="Unassembled WGS sequence"/>
</dbReference>
<organism evidence="1 2">
    <name type="scientific">Castanea mollissima</name>
    <name type="common">Chinese chestnut</name>
    <dbReference type="NCBI Taxonomy" id="60419"/>
    <lineage>
        <taxon>Eukaryota</taxon>
        <taxon>Viridiplantae</taxon>
        <taxon>Streptophyta</taxon>
        <taxon>Embryophyta</taxon>
        <taxon>Tracheophyta</taxon>
        <taxon>Spermatophyta</taxon>
        <taxon>Magnoliopsida</taxon>
        <taxon>eudicotyledons</taxon>
        <taxon>Gunneridae</taxon>
        <taxon>Pentapetalae</taxon>
        <taxon>rosids</taxon>
        <taxon>fabids</taxon>
        <taxon>Fagales</taxon>
        <taxon>Fagaceae</taxon>
        <taxon>Castanea</taxon>
    </lineage>
</organism>
<evidence type="ECO:0000313" key="2">
    <source>
        <dbReference type="Proteomes" id="UP000737018"/>
    </source>
</evidence>
<comment type="caution">
    <text evidence="1">The sequence shown here is derived from an EMBL/GenBank/DDBJ whole genome shotgun (WGS) entry which is preliminary data.</text>
</comment>
<keyword evidence="2" id="KW-1185">Reference proteome</keyword>